<dbReference type="EC" id="2.4.-.-" evidence="2"/>
<dbReference type="CDD" id="cd03801">
    <property type="entry name" value="GT4_PimA-like"/>
    <property type="match status" value="1"/>
</dbReference>
<dbReference type="GO" id="GO:0016757">
    <property type="term" value="F:glycosyltransferase activity"/>
    <property type="evidence" value="ECO:0007669"/>
    <property type="project" value="UniProtKB-KW"/>
</dbReference>
<dbReference type="Gene3D" id="3.40.50.2000">
    <property type="entry name" value="Glycogen Phosphorylase B"/>
    <property type="match status" value="2"/>
</dbReference>
<feature type="domain" description="Glycosyltransferase subfamily 4-like N-terminal" evidence="1">
    <location>
        <begin position="23"/>
        <end position="197"/>
    </location>
</feature>
<keyword evidence="3" id="KW-1185">Reference proteome</keyword>
<gene>
    <name evidence="2" type="ORF">TPR58_10575</name>
</gene>
<evidence type="ECO:0000313" key="2">
    <source>
        <dbReference type="EMBL" id="MEN3747614.1"/>
    </source>
</evidence>
<comment type="caution">
    <text evidence="2">The sequence shown here is derived from an EMBL/GenBank/DDBJ whole genome shotgun (WGS) entry which is preliminary data.</text>
</comment>
<accession>A0ABV0B7Q1</accession>
<dbReference type="InterPro" id="IPR028098">
    <property type="entry name" value="Glyco_trans_4-like_N"/>
</dbReference>
<organism evidence="2 3">
    <name type="scientific">Sphingomonas rustica</name>
    <dbReference type="NCBI Taxonomy" id="3103142"/>
    <lineage>
        <taxon>Bacteria</taxon>
        <taxon>Pseudomonadati</taxon>
        <taxon>Pseudomonadota</taxon>
        <taxon>Alphaproteobacteria</taxon>
        <taxon>Sphingomonadales</taxon>
        <taxon>Sphingomonadaceae</taxon>
        <taxon>Sphingomonas</taxon>
    </lineage>
</organism>
<name>A0ABV0B7Q1_9SPHN</name>
<reference evidence="2 3" key="1">
    <citation type="submission" date="2024-05" db="EMBL/GenBank/DDBJ databases">
        <title>Sphingomonas sp. HF-S3 16S ribosomal RNA gene Genome sequencing and assembly.</title>
        <authorList>
            <person name="Lee H."/>
        </authorList>
    </citation>
    <scope>NUCLEOTIDE SEQUENCE [LARGE SCALE GENOMIC DNA]</scope>
    <source>
        <strain evidence="2 3">HF-S3</strain>
    </source>
</reference>
<proteinExistence type="predicted"/>
<dbReference type="Pfam" id="PF13439">
    <property type="entry name" value="Glyco_transf_4"/>
    <property type="match status" value="1"/>
</dbReference>
<sequence>MDAEARGKHHILYVTDGFAPFVVGGMQSYSRRQLELLSAAGYRLTSISTRDSEPPSGLSWENISLPWPRRTLADRLNPWRYVQDLRRFSRSVAEVADRLKPDLIYSEGPLVDALLRRPARPAPIIFHPHALDIFQGQGSRIADIKAWPLRGLIADHARRADATISLSKAGRIMQILQDRIGVPRARIAAIHNAADLQDLRSARTAPSGSRRFLFVGRDDPRKALPILLQAFGTLKDATLDLVGIEPSATYRLAGVTAHGVVRDADRLREFYEAADFLVLPSHVEGMPTVILEAFAAGLPAIVTDVGANADLVRPDETGFIVPPRDVEAFAQAMHDALALPAQAYARFSANALESVRGPFSATAARDRLLDLLDESIKLAKDG</sequence>
<dbReference type="SUPFAM" id="SSF53756">
    <property type="entry name" value="UDP-Glycosyltransferase/glycogen phosphorylase"/>
    <property type="match status" value="1"/>
</dbReference>
<evidence type="ECO:0000313" key="3">
    <source>
        <dbReference type="Proteomes" id="UP001427805"/>
    </source>
</evidence>
<protein>
    <submittedName>
        <fullName evidence="2">Glycosyltransferase family 4 protein</fullName>
        <ecNumber evidence="2">2.4.-.-</ecNumber>
    </submittedName>
</protein>
<dbReference type="Pfam" id="PF13692">
    <property type="entry name" value="Glyco_trans_1_4"/>
    <property type="match status" value="1"/>
</dbReference>
<dbReference type="PANTHER" id="PTHR12526">
    <property type="entry name" value="GLYCOSYLTRANSFERASE"/>
    <property type="match status" value="1"/>
</dbReference>
<keyword evidence="2" id="KW-0808">Transferase</keyword>
<keyword evidence="2" id="KW-0328">Glycosyltransferase</keyword>
<evidence type="ECO:0000259" key="1">
    <source>
        <dbReference type="Pfam" id="PF13439"/>
    </source>
</evidence>
<dbReference type="EMBL" id="JBDIZK010000005">
    <property type="protein sequence ID" value="MEN3747614.1"/>
    <property type="molecule type" value="Genomic_DNA"/>
</dbReference>
<dbReference type="RefSeq" id="WP_346246610.1">
    <property type="nucleotide sequence ID" value="NZ_JBDIZK010000005.1"/>
</dbReference>
<dbReference type="Proteomes" id="UP001427805">
    <property type="component" value="Unassembled WGS sequence"/>
</dbReference>